<dbReference type="RefSeq" id="WP_272179510.1">
    <property type="nucleotide sequence ID" value="NZ_JAQOMS010000002.1"/>
</dbReference>
<reference evidence="1 2" key="1">
    <citation type="submission" date="2023-01" db="EMBL/GenBank/DDBJ databases">
        <title>Psychrosphaera sp. nov., isolated from marine algae.</title>
        <authorList>
            <person name="Bayburt H."/>
            <person name="Choi B.J."/>
            <person name="Kim J.M."/>
            <person name="Choi D.G."/>
            <person name="Jeon C.O."/>
        </authorList>
    </citation>
    <scope>NUCLEOTIDE SEQUENCE [LARGE SCALE GENOMIC DNA]</scope>
    <source>
        <strain evidence="1 2">G1-22</strain>
    </source>
</reference>
<sequence>MTTVAVEKEDEQLKTAVTKTKALLKQGLYTDALTCSTNLWGPIDSWQLIAQRKIASAIYAHLGGTETLRPSR</sequence>
<organism evidence="1 2">
    <name type="scientific">Psychrosphaera algicola</name>
    <dbReference type="NCBI Taxonomy" id="3023714"/>
    <lineage>
        <taxon>Bacteria</taxon>
        <taxon>Pseudomonadati</taxon>
        <taxon>Pseudomonadota</taxon>
        <taxon>Gammaproteobacteria</taxon>
        <taxon>Alteromonadales</taxon>
        <taxon>Pseudoalteromonadaceae</taxon>
        <taxon>Psychrosphaera</taxon>
    </lineage>
</organism>
<accession>A0ABT5F9A1</accession>
<keyword evidence="2" id="KW-1185">Reference proteome</keyword>
<protein>
    <submittedName>
        <fullName evidence="1">Uncharacterized protein</fullName>
    </submittedName>
</protein>
<evidence type="ECO:0000313" key="2">
    <source>
        <dbReference type="Proteomes" id="UP001528411"/>
    </source>
</evidence>
<evidence type="ECO:0000313" key="1">
    <source>
        <dbReference type="EMBL" id="MDC2887704.1"/>
    </source>
</evidence>
<dbReference type="Proteomes" id="UP001528411">
    <property type="component" value="Unassembled WGS sequence"/>
</dbReference>
<gene>
    <name evidence="1" type="ORF">PN838_01060</name>
</gene>
<name>A0ABT5F9A1_9GAMM</name>
<comment type="caution">
    <text evidence="1">The sequence shown here is derived from an EMBL/GenBank/DDBJ whole genome shotgun (WGS) entry which is preliminary data.</text>
</comment>
<dbReference type="EMBL" id="JAQOMS010000002">
    <property type="protein sequence ID" value="MDC2887704.1"/>
    <property type="molecule type" value="Genomic_DNA"/>
</dbReference>
<proteinExistence type="predicted"/>